<sequence length="258" mass="29627">MPRILFWNINKLDLSAKLSSLCDSYDPDVLILAESKIEDSALLRTLNNGKERVFFNGLNISKRIKFYSKYPADRFLPILDDNYFSVRQVIPYLGPPILLVAVHLPSKLHAEPTDQMIEAQYLAKTIRSTESERIIFNTVAIGDFNMSPFEDGMVAANGMHAVLDRNIARKRDRIVKGRKYSFFYNPMWGMLGDLTQGPPGTHKYSKAVDVNHFWHTFDQLLIRPDLIKYFSPENIEVIEENGSDHFPLFLNLTTETPL</sequence>
<keyword evidence="2" id="KW-0378">Hydrolase</keyword>
<proteinExistence type="predicted"/>
<dbReference type="InterPro" id="IPR005135">
    <property type="entry name" value="Endo/exonuclease/phosphatase"/>
</dbReference>
<accession>A0A1I4IX20</accession>
<dbReference type="Proteomes" id="UP000199470">
    <property type="component" value="Unassembled WGS sequence"/>
</dbReference>
<organism evidence="2 3">
    <name type="scientific">Rugamonas rubra</name>
    <dbReference type="NCBI Taxonomy" id="758825"/>
    <lineage>
        <taxon>Bacteria</taxon>
        <taxon>Pseudomonadati</taxon>
        <taxon>Pseudomonadota</taxon>
        <taxon>Betaproteobacteria</taxon>
        <taxon>Burkholderiales</taxon>
        <taxon>Oxalobacteraceae</taxon>
        <taxon>Telluria group</taxon>
        <taxon>Rugamonas</taxon>
    </lineage>
</organism>
<dbReference type="RefSeq" id="WP_139236278.1">
    <property type="nucleotide sequence ID" value="NZ_FOTW01000005.1"/>
</dbReference>
<keyword evidence="2" id="KW-0269">Exonuclease</keyword>
<feature type="domain" description="Endonuclease/exonuclease/phosphatase" evidence="1">
    <location>
        <begin position="6"/>
        <end position="245"/>
    </location>
</feature>
<keyword evidence="2" id="KW-0540">Nuclease</keyword>
<reference evidence="2 3" key="1">
    <citation type="submission" date="2016-10" db="EMBL/GenBank/DDBJ databases">
        <authorList>
            <person name="de Groot N.N."/>
        </authorList>
    </citation>
    <scope>NUCLEOTIDE SEQUENCE [LARGE SCALE GENOMIC DNA]</scope>
    <source>
        <strain evidence="2 3">ATCC 43154</strain>
    </source>
</reference>
<evidence type="ECO:0000313" key="3">
    <source>
        <dbReference type="Proteomes" id="UP000199470"/>
    </source>
</evidence>
<name>A0A1I4IX20_9BURK</name>
<keyword evidence="3" id="KW-1185">Reference proteome</keyword>
<dbReference type="STRING" id="758825.SAMN02982985_00798"/>
<dbReference type="OrthoDB" id="7297112at2"/>
<dbReference type="EMBL" id="FOTW01000005">
    <property type="protein sequence ID" value="SFL58401.1"/>
    <property type="molecule type" value="Genomic_DNA"/>
</dbReference>
<evidence type="ECO:0000259" key="1">
    <source>
        <dbReference type="Pfam" id="PF03372"/>
    </source>
</evidence>
<dbReference type="Gene3D" id="3.60.10.10">
    <property type="entry name" value="Endonuclease/exonuclease/phosphatase"/>
    <property type="match status" value="1"/>
</dbReference>
<dbReference type="AlphaFoldDB" id="A0A1I4IX20"/>
<keyword evidence="2" id="KW-0255">Endonuclease</keyword>
<dbReference type="GO" id="GO:0004519">
    <property type="term" value="F:endonuclease activity"/>
    <property type="evidence" value="ECO:0007669"/>
    <property type="project" value="UniProtKB-KW"/>
</dbReference>
<dbReference type="GO" id="GO:0004527">
    <property type="term" value="F:exonuclease activity"/>
    <property type="evidence" value="ECO:0007669"/>
    <property type="project" value="UniProtKB-KW"/>
</dbReference>
<dbReference type="InterPro" id="IPR036691">
    <property type="entry name" value="Endo/exonu/phosph_ase_sf"/>
</dbReference>
<evidence type="ECO:0000313" key="2">
    <source>
        <dbReference type="EMBL" id="SFL58401.1"/>
    </source>
</evidence>
<dbReference type="Pfam" id="PF03372">
    <property type="entry name" value="Exo_endo_phos"/>
    <property type="match status" value="1"/>
</dbReference>
<gene>
    <name evidence="2" type="ORF">SAMN02982985_00798</name>
</gene>
<protein>
    <submittedName>
        <fullName evidence="2">Endonuclease/Exonuclease/phosphatase family protein</fullName>
    </submittedName>
</protein>
<dbReference type="SUPFAM" id="SSF56219">
    <property type="entry name" value="DNase I-like"/>
    <property type="match status" value="1"/>
</dbReference>